<dbReference type="VEuPathDB" id="ToxoDB:EAH_00033630"/>
<sequence length="353" mass="38763">MTSALHLRCLVSPWEAAATSLRRLPATAAATPGRAAAAAAAESLEAAAAACYSQCLPSPLSFSTQRLSSFGCNTSVVSSSSSSSRSLNNEFLRSRSNRRRWLVECGCYPSSSSSSSLFLRSFHSSISSPTGLASSSTSSNVRSSNSGITSSSGNRRRIITSMCHSSSSSSSSMSSCSSRMSSTRSSRNNSSISSISMNSSSMSYTSSSMSSSSSSMSSSSTSMSSSSSSSSWWRIGGIRLYRTRINWMRVRFRARVSYFLRKSLKPKNHSKVLTRFRLTRFGWERLRKGRNGKKFNLTAKQFKHKYSIAYVSRHDLKKFKYQTPGYKLRIRDPPIDTNPNIQSIRKHLPAYFG</sequence>
<dbReference type="AlphaFoldDB" id="U6GE49"/>
<proteinExistence type="predicted"/>
<dbReference type="GeneID" id="25271433"/>
<evidence type="ECO:0000313" key="2">
    <source>
        <dbReference type="EMBL" id="CDI78440.1"/>
    </source>
</evidence>
<gene>
    <name evidence="2" type="ORF">EAH_00033630</name>
</gene>
<feature type="region of interest" description="Disordered" evidence="1">
    <location>
        <begin position="212"/>
        <end position="231"/>
    </location>
</feature>
<reference evidence="2" key="2">
    <citation type="submission" date="2013-10" db="EMBL/GenBank/DDBJ databases">
        <authorList>
            <person name="Aslett M."/>
        </authorList>
    </citation>
    <scope>NUCLEOTIDE SEQUENCE [LARGE SCALE GENOMIC DNA]</scope>
    <source>
        <strain evidence="2">Houghton</strain>
    </source>
</reference>
<accession>U6GE49</accession>
<dbReference type="EMBL" id="HG670870">
    <property type="protein sequence ID" value="CDI78440.1"/>
    <property type="molecule type" value="Genomic_DNA"/>
</dbReference>
<dbReference type="RefSeq" id="XP_013251330.1">
    <property type="nucleotide sequence ID" value="XM_013395876.1"/>
</dbReference>
<dbReference type="Proteomes" id="UP000018050">
    <property type="component" value="Unassembled WGS sequence"/>
</dbReference>
<organism evidence="2 3">
    <name type="scientific">Eimeria acervulina</name>
    <name type="common">Coccidian parasite</name>
    <dbReference type="NCBI Taxonomy" id="5801"/>
    <lineage>
        <taxon>Eukaryota</taxon>
        <taxon>Sar</taxon>
        <taxon>Alveolata</taxon>
        <taxon>Apicomplexa</taxon>
        <taxon>Conoidasida</taxon>
        <taxon>Coccidia</taxon>
        <taxon>Eucoccidiorida</taxon>
        <taxon>Eimeriorina</taxon>
        <taxon>Eimeriidae</taxon>
        <taxon>Eimeria</taxon>
    </lineage>
</organism>
<feature type="region of interest" description="Disordered" evidence="1">
    <location>
        <begin position="131"/>
        <end position="195"/>
    </location>
</feature>
<evidence type="ECO:0000256" key="1">
    <source>
        <dbReference type="SAM" id="MobiDB-lite"/>
    </source>
</evidence>
<keyword evidence="3" id="KW-1185">Reference proteome</keyword>
<name>U6GE49_EIMAC</name>
<protein>
    <submittedName>
        <fullName evidence="2">Uncharacterized protein</fullName>
    </submittedName>
</protein>
<evidence type="ECO:0000313" key="3">
    <source>
        <dbReference type="Proteomes" id="UP000018050"/>
    </source>
</evidence>
<reference evidence="2" key="1">
    <citation type="submission" date="2013-10" db="EMBL/GenBank/DDBJ databases">
        <title>Genomic analysis of the causative agents of coccidiosis in chickens.</title>
        <authorList>
            <person name="Reid A.J."/>
            <person name="Blake D."/>
            <person name="Billington K."/>
            <person name="Browne H."/>
            <person name="Dunn M."/>
            <person name="Hung S."/>
            <person name="Kawahara F."/>
            <person name="Miranda-Saavedra D."/>
            <person name="Mourier T."/>
            <person name="Nagra H."/>
            <person name="Otto T.D."/>
            <person name="Rawlings N."/>
            <person name="Sanchez A."/>
            <person name="Sanders M."/>
            <person name="Subramaniam C."/>
            <person name="Tay Y."/>
            <person name="Dear P."/>
            <person name="Doerig C."/>
            <person name="Gruber A."/>
            <person name="Parkinson J."/>
            <person name="Shirley M."/>
            <person name="Wan K.L."/>
            <person name="Berriman M."/>
            <person name="Tomley F."/>
            <person name="Pain A."/>
        </authorList>
    </citation>
    <scope>NUCLEOTIDE SEQUENCE [LARGE SCALE GENOMIC DNA]</scope>
    <source>
        <strain evidence="2">Houghton</strain>
    </source>
</reference>
<dbReference type="OrthoDB" id="382086at2759"/>